<dbReference type="InterPro" id="IPR027417">
    <property type="entry name" value="P-loop_NTPase"/>
</dbReference>
<feature type="domain" description="IcmF-related" evidence="3">
    <location>
        <begin position="496"/>
        <end position="789"/>
    </location>
</feature>
<gene>
    <name evidence="5" type="ORF">SAMN02745775_102592</name>
</gene>
<keyword evidence="1" id="KW-1133">Transmembrane helix</keyword>
<dbReference type="Pfam" id="PF06761">
    <property type="entry name" value="IcmF-related"/>
    <property type="match status" value="1"/>
</dbReference>
<evidence type="ECO:0000259" key="4">
    <source>
        <dbReference type="Pfam" id="PF14331"/>
    </source>
</evidence>
<protein>
    <submittedName>
        <fullName evidence="5">Type VI secretion system protein ImpL</fullName>
    </submittedName>
</protein>
<evidence type="ECO:0000256" key="1">
    <source>
        <dbReference type="SAM" id="Phobius"/>
    </source>
</evidence>
<dbReference type="PANTHER" id="PTHR36153">
    <property type="entry name" value="INNER MEMBRANE PROTEIN-RELATED"/>
    <property type="match status" value="1"/>
</dbReference>
<dbReference type="Pfam" id="PF06744">
    <property type="entry name" value="IcmF_C"/>
    <property type="match status" value="1"/>
</dbReference>
<feature type="transmembrane region" description="Helical" evidence="1">
    <location>
        <begin position="7"/>
        <end position="30"/>
    </location>
</feature>
<dbReference type="AlphaFoldDB" id="A0A1I3ZP26"/>
<dbReference type="Pfam" id="PF14331">
    <property type="entry name" value="IcmF-related_N"/>
    <property type="match status" value="1"/>
</dbReference>
<dbReference type="RefSeq" id="WP_092958794.1">
    <property type="nucleotide sequence ID" value="NZ_FOSQ01000002.1"/>
</dbReference>
<evidence type="ECO:0000259" key="2">
    <source>
        <dbReference type="Pfam" id="PF06744"/>
    </source>
</evidence>
<dbReference type="InterPro" id="IPR025743">
    <property type="entry name" value="TssM1_N"/>
</dbReference>
<dbReference type="InterPro" id="IPR009612">
    <property type="entry name" value="IcmF-rel"/>
</dbReference>
<dbReference type="PANTHER" id="PTHR36153:SF1">
    <property type="entry name" value="TYPE VI SECRETION SYSTEM COMPONENT TSSM1"/>
    <property type="match status" value="1"/>
</dbReference>
<name>A0A1I3ZP26_9PROT</name>
<dbReference type="InterPro" id="IPR017731">
    <property type="entry name" value="TssM1-like"/>
</dbReference>
<sequence>MKAFLTIPAIGGLVGALLLVPVIWLFAPVFLGIEALWLLALLAALPVLVWLVVMIIVVRRRAGRDAALVAGATESRAAENKAAAEASAEETAVAGRLAEALGALKQAGGGKGGYLYERPWYVIIGPPGSGKTTAIQNSGLDFPLAAGRVAGVGGTRNCDWWIAEQAVLIDTAGRYTTQDSDANADKAGWERFLQLLRSQRPKQPLNGIVVAFGADMISRLDAAQRDQHAQAVRRRIRELEQKLGQRLPVYLLVSKADLIVGFSEFFDDLDKETRAQVWGVTFPAQAGPEGHSGKFGDEFTALVKRLQDRLLERLQAERGPEQRARIGGFPAQFASLEAPLGAFVNAAFGGSKLDPAPFLRGIYFTSGTQEGTPIDRLTGALSRTFGLDPRRPAAIMGQKGRSYFLGRLLRDVVFNEARLAALDGGQTQRGRLVQMGAWAAALLLVLGGGAWGFMAMNAESARAARLADALAKAEQAAQGLPLDRVMAADELPRVVPYLDAVRALPPSARADGALPGLSQEAKLIEGGELAYKRALDRVLLPRLLARLEAQIRAGMQRPDFLYEATRIYLMLGRQGPLDRALVKEWMALDWQQSFPGAVAAPVRVALAVHLDAMLAGDFITYPVDGALVDQARRIFSRLPMAERLYSRLRTSAGNAPAWKPADSLGPAGQRWFALASNRPLAEAQVPGLFTVEGLHRGLLPRLPAAIVEAASESWVLGPEAAAGLAGDPRQLEQAVLRLYAEDYARAWQAVLADLVLPPFRNLNQASEALNLLGAPNSPIRDVLRSAARQLSPGTPPEPPGGAAGAAAAGAAQAAAQAAAGSGGRIAAAIGAAAQPSSAAPVATVVEERFRPLREASGQPLDATLQIVNDLFVQVQRLASAPPGTVLPPATGLDPGQRLAAEAARAPEPLGRWLQAMSASTANARSGGARASIAAAGGQALGPFCRGLETRFPFRRTVDAPEMPLDDFVRLFGPGGVFDQFFAQHLRNFVDTTQRPWRLVTADGLAPPISPADLMQFQRAAAIRDGFFPSGLVGAAMGLRFELLPQGMDPGATGATLEVEGTRVPIARGAVAARPIPMIWPSRGGVTLTFDPAPASGAPIATDGAWAAMRFVSRGQLTQIGAAGDRFRLRMVQGERSAEFELRASSVINPFALRELAEFRCPALPAQ</sequence>
<evidence type="ECO:0000313" key="6">
    <source>
        <dbReference type="Proteomes" id="UP000199473"/>
    </source>
</evidence>
<organism evidence="5 6">
    <name type="scientific">Falsiroseomonas stagni DSM 19981</name>
    <dbReference type="NCBI Taxonomy" id="1123062"/>
    <lineage>
        <taxon>Bacteria</taxon>
        <taxon>Pseudomonadati</taxon>
        <taxon>Pseudomonadota</taxon>
        <taxon>Alphaproteobacteria</taxon>
        <taxon>Acetobacterales</taxon>
        <taxon>Roseomonadaceae</taxon>
        <taxon>Falsiroseomonas</taxon>
    </lineage>
</organism>
<dbReference type="OrthoDB" id="9758229at2"/>
<dbReference type="NCBIfam" id="TIGR03348">
    <property type="entry name" value="VI_IcmF"/>
    <property type="match status" value="1"/>
</dbReference>
<dbReference type="STRING" id="1123062.SAMN02745775_102592"/>
<feature type="transmembrane region" description="Helical" evidence="1">
    <location>
        <begin position="436"/>
        <end position="456"/>
    </location>
</feature>
<keyword evidence="1" id="KW-0472">Membrane</keyword>
<accession>A0A1I3ZP26</accession>
<dbReference type="InterPro" id="IPR010623">
    <property type="entry name" value="IcmF_C"/>
</dbReference>
<proteinExistence type="predicted"/>
<keyword evidence="1" id="KW-0812">Transmembrane</keyword>
<dbReference type="InterPro" id="IPR053156">
    <property type="entry name" value="T6SS_TssM-like"/>
</dbReference>
<dbReference type="EMBL" id="FOSQ01000002">
    <property type="protein sequence ID" value="SFK45299.1"/>
    <property type="molecule type" value="Genomic_DNA"/>
</dbReference>
<keyword evidence="6" id="KW-1185">Reference proteome</keyword>
<evidence type="ECO:0000259" key="3">
    <source>
        <dbReference type="Pfam" id="PF06761"/>
    </source>
</evidence>
<feature type="domain" description="Type VI secretion system IcmF C-terminal" evidence="2">
    <location>
        <begin position="1040"/>
        <end position="1145"/>
    </location>
</feature>
<feature type="transmembrane region" description="Helical" evidence="1">
    <location>
        <begin position="36"/>
        <end position="58"/>
    </location>
</feature>
<dbReference type="SUPFAM" id="SSF52540">
    <property type="entry name" value="P-loop containing nucleoside triphosphate hydrolases"/>
    <property type="match status" value="1"/>
</dbReference>
<dbReference type="Proteomes" id="UP000199473">
    <property type="component" value="Unassembled WGS sequence"/>
</dbReference>
<reference evidence="5 6" key="1">
    <citation type="submission" date="2016-10" db="EMBL/GenBank/DDBJ databases">
        <authorList>
            <person name="de Groot N.N."/>
        </authorList>
    </citation>
    <scope>NUCLEOTIDE SEQUENCE [LARGE SCALE GENOMIC DNA]</scope>
    <source>
        <strain evidence="5 6">DSM 19981</strain>
    </source>
</reference>
<evidence type="ECO:0000313" key="5">
    <source>
        <dbReference type="EMBL" id="SFK45299.1"/>
    </source>
</evidence>
<feature type="domain" description="Type VI secretion system component TssM1 N-terminal" evidence="4">
    <location>
        <begin position="184"/>
        <end position="440"/>
    </location>
</feature>